<evidence type="ECO:0000313" key="1">
    <source>
        <dbReference type="EMBL" id="CAI9969602.1"/>
    </source>
</evidence>
<reference evidence="2 3" key="2">
    <citation type="submission" date="2024-07" db="EMBL/GenBank/DDBJ databases">
        <authorList>
            <person name="Akdeniz Z."/>
        </authorList>
    </citation>
    <scope>NUCLEOTIDE SEQUENCE [LARGE SCALE GENOMIC DNA]</scope>
</reference>
<dbReference type="AlphaFoldDB" id="A0AA86RAW9"/>
<reference evidence="1" key="1">
    <citation type="submission" date="2023-06" db="EMBL/GenBank/DDBJ databases">
        <authorList>
            <person name="Kurt Z."/>
        </authorList>
    </citation>
    <scope>NUCLEOTIDE SEQUENCE</scope>
</reference>
<evidence type="ECO:0000313" key="2">
    <source>
        <dbReference type="EMBL" id="CAL6078129.1"/>
    </source>
</evidence>
<accession>A0AA86RAW9</accession>
<keyword evidence="3" id="KW-1185">Reference proteome</keyword>
<proteinExistence type="predicted"/>
<protein>
    <submittedName>
        <fullName evidence="2">Hypothetical_protein</fullName>
    </submittedName>
</protein>
<gene>
    <name evidence="1" type="ORF">HINF_LOCUS57247</name>
    <name evidence="2" type="ORF">HINF_LOCUS58755</name>
</gene>
<dbReference type="EMBL" id="CAXDID020000332">
    <property type="protein sequence ID" value="CAL6078129.1"/>
    <property type="molecule type" value="Genomic_DNA"/>
</dbReference>
<organism evidence="1">
    <name type="scientific">Hexamita inflata</name>
    <dbReference type="NCBI Taxonomy" id="28002"/>
    <lineage>
        <taxon>Eukaryota</taxon>
        <taxon>Metamonada</taxon>
        <taxon>Diplomonadida</taxon>
        <taxon>Hexamitidae</taxon>
        <taxon>Hexamitinae</taxon>
        <taxon>Hexamita</taxon>
    </lineage>
</organism>
<comment type="caution">
    <text evidence="1">The sequence shown here is derived from an EMBL/GenBank/DDBJ whole genome shotgun (WGS) entry which is preliminary data.</text>
</comment>
<sequence length="174" mass="19785">MIAPEGAYAESSTKSIEVLYHPLWLFRTFLYFPQSRLYTSSFSILASSTSTFSFAYKVINIMSEPGGITSPCAPTCVSAHLNLFLEAISPVFTYIATFFQNITSGISFQNFQNVQNLKVLALTQNCCQQNGFQRINSFEHEQFFNSCTELYCLNIIREYLHESPLKCQLNDFLS</sequence>
<dbReference type="Proteomes" id="UP001642409">
    <property type="component" value="Unassembled WGS sequence"/>
</dbReference>
<name>A0AA86RAW9_9EUKA</name>
<dbReference type="EMBL" id="CATOUU010001061">
    <property type="protein sequence ID" value="CAI9969602.1"/>
    <property type="molecule type" value="Genomic_DNA"/>
</dbReference>
<evidence type="ECO:0000313" key="3">
    <source>
        <dbReference type="Proteomes" id="UP001642409"/>
    </source>
</evidence>